<proteinExistence type="predicted"/>
<dbReference type="EMBL" id="JACCBA010000001">
    <property type="protein sequence ID" value="NYD51985.1"/>
    <property type="molecule type" value="Genomic_DNA"/>
</dbReference>
<accession>A0A7Y9JK63</accession>
<reference evidence="1 2" key="1">
    <citation type="submission" date="2020-07" db="EMBL/GenBank/DDBJ databases">
        <title>Sequencing the genomes of 1000 actinobacteria strains.</title>
        <authorList>
            <person name="Klenk H.-P."/>
        </authorList>
    </citation>
    <scope>NUCLEOTIDE SEQUENCE [LARGE SCALE GENOMIC DNA]</scope>
    <source>
        <strain evidence="1 2">DSM 40398</strain>
    </source>
</reference>
<sequence length="36" mass="4049">MVCHNDLSPKYTVYRDSGAGMRTSPHASENAWMTSF</sequence>
<gene>
    <name evidence="1" type="ORF">BJY14_007968</name>
</gene>
<name>A0A7Y9JK63_9ACTN</name>
<keyword evidence="2" id="KW-1185">Reference proteome</keyword>
<dbReference type="Proteomes" id="UP000529783">
    <property type="component" value="Unassembled WGS sequence"/>
</dbReference>
<evidence type="ECO:0000313" key="1">
    <source>
        <dbReference type="EMBL" id="NYD51985.1"/>
    </source>
</evidence>
<dbReference type="AlphaFoldDB" id="A0A7Y9JK63"/>
<comment type="caution">
    <text evidence="1">The sequence shown here is derived from an EMBL/GenBank/DDBJ whole genome shotgun (WGS) entry which is preliminary data.</text>
</comment>
<organism evidence="1 2">
    <name type="scientific">Actinomadura luteofluorescens</name>
    <dbReference type="NCBI Taxonomy" id="46163"/>
    <lineage>
        <taxon>Bacteria</taxon>
        <taxon>Bacillati</taxon>
        <taxon>Actinomycetota</taxon>
        <taxon>Actinomycetes</taxon>
        <taxon>Streptosporangiales</taxon>
        <taxon>Thermomonosporaceae</taxon>
        <taxon>Actinomadura</taxon>
    </lineage>
</organism>
<protein>
    <submittedName>
        <fullName evidence="1">Uncharacterized protein</fullName>
    </submittedName>
</protein>
<evidence type="ECO:0000313" key="2">
    <source>
        <dbReference type="Proteomes" id="UP000529783"/>
    </source>
</evidence>